<reference evidence="5" key="1">
    <citation type="journal article" date="2019" name="Int. J. Syst. Evol. Microbiol.">
        <title>The Global Catalogue of Microorganisms (GCM) 10K type strain sequencing project: providing services to taxonomists for standard genome sequencing and annotation.</title>
        <authorList>
            <consortium name="The Broad Institute Genomics Platform"/>
            <consortium name="The Broad Institute Genome Sequencing Center for Infectious Disease"/>
            <person name="Wu L."/>
            <person name="Ma J."/>
        </authorList>
    </citation>
    <scope>NUCLEOTIDE SEQUENCE [LARGE SCALE GENOMIC DNA]</scope>
    <source>
        <strain evidence="5">CGMCC 1.13574</strain>
    </source>
</reference>
<dbReference type="Gene3D" id="3.40.50.12780">
    <property type="entry name" value="N-terminal domain of ligase-like"/>
    <property type="match status" value="1"/>
</dbReference>
<dbReference type="Pfam" id="PF00501">
    <property type="entry name" value="AMP-binding"/>
    <property type="match status" value="1"/>
</dbReference>
<sequence length="601" mass="66508">MRNLLTMLQATVDAHPGRDALIWKEDHRWHRQTYTALWHEIGSLAHSLLQLGVAPQSKVALLSTNRPEWTIADFAILFCGAISVPIYPTSTAQQIGFILADSDVEILFAETRELAERAKAAAPAHLRCIILFESSESSGAGSPEEAPSCRDYRELVAAGDELRKIFGTPRSYESVGEHEIATICYTSGTTGPPKGVMLTHHNLIWNIEQFHHYLPVLLTDTTLSHLPLSHIFERTCGQFTILFAGGAIAYAEDMAKVAQNIAEIRPTLLLSVPRFYEKVYASIINSADQFSFFKRLLFRAALRIGKQHQQRKTPLTSLLHPLFDRLVFAKVRAKLGGNLRLLVAGGAALPPYLAEFFLALKLPISEGYGLTETSPVIATNPIDQIRVGTVGRPLPDLQVKTAEDGEILVKGPSVMVGYYKNEEATSAAFDEQGWFRTGDIGVLEAGYLRIVERKKNILVLTTGKNVAPFPIESALAQSAFISQAILFGDGRKYVTALIVPDFAQLKLYCEGRDLPVAIPDLLTTQAVHELYAREIEQALQAFAPFEIPKRFALLPRELTLEAGELTATLKVRTHVLLARHRELIESMYDSGEKKADNLSAM</sequence>
<dbReference type="PANTHER" id="PTHR43272:SF33">
    <property type="entry name" value="AMP-BINDING DOMAIN-CONTAINING PROTEIN-RELATED"/>
    <property type="match status" value="1"/>
</dbReference>
<dbReference type="Pfam" id="PF23562">
    <property type="entry name" value="AMP-binding_C_3"/>
    <property type="match status" value="1"/>
</dbReference>
<proteinExistence type="predicted"/>
<accession>A0ABW5A045</accession>
<gene>
    <name evidence="4" type="ORF">ACFSOY_16645</name>
</gene>
<dbReference type="InterPro" id="IPR042099">
    <property type="entry name" value="ANL_N_sf"/>
</dbReference>
<organism evidence="4 5">
    <name type="scientific">Tumebacillus lipolyticus</name>
    <dbReference type="NCBI Taxonomy" id="1280370"/>
    <lineage>
        <taxon>Bacteria</taxon>
        <taxon>Bacillati</taxon>
        <taxon>Bacillota</taxon>
        <taxon>Bacilli</taxon>
        <taxon>Bacillales</taxon>
        <taxon>Alicyclobacillaceae</taxon>
        <taxon>Tumebacillus</taxon>
    </lineage>
</organism>
<dbReference type="CDD" id="cd05907">
    <property type="entry name" value="VL_LC_FACS_like"/>
    <property type="match status" value="1"/>
</dbReference>
<evidence type="ECO:0000256" key="1">
    <source>
        <dbReference type="ARBA" id="ARBA00022741"/>
    </source>
</evidence>
<dbReference type="Proteomes" id="UP001597343">
    <property type="component" value="Unassembled WGS sequence"/>
</dbReference>
<name>A0ABW5A045_9BACL</name>
<dbReference type="SUPFAM" id="SSF56801">
    <property type="entry name" value="Acetyl-CoA synthetase-like"/>
    <property type="match status" value="1"/>
</dbReference>
<keyword evidence="1" id="KW-0547">Nucleotide-binding</keyword>
<evidence type="ECO:0000313" key="4">
    <source>
        <dbReference type="EMBL" id="MFD2171592.1"/>
    </source>
</evidence>
<keyword evidence="2" id="KW-0067">ATP-binding</keyword>
<dbReference type="InterPro" id="IPR000873">
    <property type="entry name" value="AMP-dep_synth/lig_dom"/>
</dbReference>
<evidence type="ECO:0000256" key="2">
    <source>
        <dbReference type="ARBA" id="ARBA00022840"/>
    </source>
</evidence>
<dbReference type="EMBL" id="JBHUIO010000011">
    <property type="protein sequence ID" value="MFD2171592.1"/>
    <property type="molecule type" value="Genomic_DNA"/>
</dbReference>
<protein>
    <submittedName>
        <fullName evidence="4">AMP-dependent synthetase/ligase</fullName>
    </submittedName>
</protein>
<keyword evidence="5" id="KW-1185">Reference proteome</keyword>
<evidence type="ECO:0000313" key="5">
    <source>
        <dbReference type="Proteomes" id="UP001597343"/>
    </source>
</evidence>
<dbReference type="PROSITE" id="PS00455">
    <property type="entry name" value="AMP_BINDING"/>
    <property type="match status" value="1"/>
</dbReference>
<dbReference type="RefSeq" id="WP_386048534.1">
    <property type="nucleotide sequence ID" value="NZ_JBHUIO010000011.1"/>
</dbReference>
<dbReference type="PANTHER" id="PTHR43272">
    <property type="entry name" value="LONG-CHAIN-FATTY-ACID--COA LIGASE"/>
    <property type="match status" value="1"/>
</dbReference>
<dbReference type="InterPro" id="IPR020845">
    <property type="entry name" value="AMP-binding_CS"/>
</dbReference>
<evidence type="ECO:0000259" key="3">
    <source>
        <dbReference type="Pfam" id="PF00501"/>
    </source>
</evidence>
<feature type="domain" description="AMP-dependent synthetase/ligase" evidence="3">
    <location>
        <begin position="9"/>
        <end position="419"/>
    </location>
</feature>
<comment type="caution">
    <text evidence="4">The sequence shown here is derived from an EMBL/GenBank/DDBJ whole genome shotgun (WGS) entry which is preliminary data.</text>
</comment>